<comment type="subcellular location">
    <subcellularLocation>
        <location evidence="1">Cell membrane</location>
        <topology evidence="1">Peripheral membrane protein</topology>
    </subcellularLocation>
</comment>
<feature type="domain" description="ABC transporter" evidence="9">
    <location>
        <begin position="8"/>
        <end position="242"/>
    </location>
</feature>
<dbReference type="AlphaFoldDB" id="A0AAP8PP75"/>
<keyword evidence="4" id="KW-1003">Cell membrane</keyword>
<evidence type="ECO:0000256" key="5">
    <source>
        <dbReference type="ARBA" id="ARBA00022741"/>
    </source>
</evidence>
<keyword evidence="7" id="KW-1278">Translocase</keyword>
<dbReference type="GO" id="GO:0043190">
    <property type="term" value="C:ATP-binding cassette (ABC) transporter complex"/>
    <property type="evidence" value="ECO:0007669"/>
    <property type="project" value="TreeGrafter"/>
</dbReference>
<dbReference type="Pfam" id="PF00005">
    <property type="entry name" value="ABC_tran"/>
    <property type="match status" value="1"/>
</dbReference>
<dbReference type="EMBL" id="PPQW01000021">
    <property type="protein sequence ID" value="PNZ67967.1"/>
    <property type="molecule type" value="Genomic_DNA"/>
</dbReference>
<dbReference type="InterPro" id="IPR027417">
    <property type="entry name" value="P-loop_NTPase"/>
</dbReference>
<dbReference type="InterPro" id="IPR030947">
    <property type="entry name" value="EcfA_1"/>
</dbReference>
<keyword evidence="5" id="KW-0547">Nucleotide-binding</keyword>
<dbReference type="CDD" id="cd03225">
    <property type="entry name" value="ABC_cobalt_CbiO_domain1"/>
    <property type="match status" value="1"/>
</dbReference>
<evidence type="ECO:0000259" key="9">
    <source>
        <dbReference type="PROSITE" id="PS50893"/>
    </source>
</evidence>
<dbReference type="InterPro" id="IPR017871">
    <property type="entry name" value="ABC_transporter-like_CS"/>
</dbReference>
<dbReference type="InterPro" id="IPR003593">
    <property type="entry name" value="AAA+_ATPase"/>
</dbReference>
<dbReference type="GO" id="GO:0016887">
    <property type="term" value="F:ATP hydrolysis activity"/>
    <property type="evidence" value="ECO:0007669"/>
    <property type="project" value="InterPro"/>
</dbReference>
<dbReference type="InterPro" id="IPR015856">
    <property type="entry name" value="ABC_transpr_CbiO/EcfA_su"/>
</dbReference>
<organism evidence="10 11">
    <name type="scientific">Staphylococcus auricularis</name>
    <dbReference type="NCBI Taxonomy" id="29379"/>
    <lineage>
        <taxon>Bacteria</taxon>
        <taxon>Bacillati</taxon>
        <taxon>Bacillota</taxon>
        <taxon>Bacilli</taxon>
        <taxon>Bacillales</taxon>
        <taxon>Staphylococcaceae</taxon>
        <taxon>Staphylococcus</taxon>
    </lineage>
</organism>
<dbReference type="PROSITE" id="PS00211">
    <property type="entry name" value="ABC_TRANSPORTER_1"/>
    <property type="match status" value="1"/>
</dbReference>
<accession>A0AAP8PP75</accession>
<dbReference type="GO" id="GO:0005524">
    <property type="term" value="F:ATP binding"/>
    <property type="evidence" value="ECO:0007669"/>
    <property type="project" value="UniProtKB-KW"/>
</dbReference>
<dbReference type="NCBIfam" id="NF010167">
    <property type="entry name" value="PRK13648.1"/>
    <property type="match status" value="1"/>
</dbReference>
<proteinExistence type="inferred from homology"/>
<comment type="similarity">
    <text evidence="2">Belongs to the ABC transporter superfamily.</text>
</comment>
<evidence type="ECO:0000256" key="2">
    <source>
        <dbReference type="ARBA" id="ARBA00005417"/>
    </source>
</evidence>
<evidence type="ECO:0000256" key="7">
    <source>
        <dbReference type="ARBA" id="ARBA00022967"/>
    </source>
</evidence>
<evidence type="ECO:0000256" key="3">
    <source>
        <dbReference type="ARBA" id="ARBA00022448"/>
    </source>
</evidence>
<dbReference type="NCBIfam" id="TIGR04520">
    <property type="entry name" value="ECF_ATPase_1"/>
    <property type="match status" value="1"/>
</dbReference>
<evidence type="ECO:0000256" key="1">
    <source>
        <dbReference type="ARBA" id="ARBA00004202"/>
    </source>
</evidence>
<dbReference type="GeneID" id="64981596"/>
<protein>
    <submittedName>
        <fullName evidence="10">Energy-coupling factor transporter ATPase</fullName>
    </submittedName>
</protein>
<dbReference type="RefSeq" id="WP_059107591.1">
    <property type="nucleotide sequence ID" value="NZ_AP024589.1"/>
</dbReference>
<dbReference type="Proteomes" id="UP000242470">
    <property type="component" value="Unassembled WGS sequence"/>
</dbReference>
<evidence type="ECO:0000256" key="6">
    <source>
        <dbReference type="ARBA" id="ARBA00022840"/>
    </source>
</evidence>
<sequence length="269" mass="29606">MSTATSMIALEDVTFKYKSDQLPALDQVSFSIPKGQWTCIVGHNGSGKSTIAKLMVGIERPTEGYITLNGERINDDQLSTLNDHIGIVFQNPENQFVGSTVENDVAFGLENRAVPYEDMHEIVWQALEQVGMTAYISHEPSALSGGQKQRVAIAGVLALNTDVIILDEATSMLDPEGRNALLQLIRELNREKEVTIISITHDLSEALEADHLVVLDQGHVFKTGTPETIFEDAAALADIGLDLPFSMRMHQMLGYSNTYITYEGLIQEL</sequence>
<dbReference type="GO" id="GO:0015087">
    <property type="term" value="F:cobalt ion transmembrane transporter activity"/>
    <property type="evidence" value="ECO:0007669"/>
    <property type="project" value="UniProtKB-ARBA"/>
</dbReference>
<dbReference type="InterPro" id="IPR003439">
    <property type="entry name" value="ABC_transporter-like_ATP-bd"/>
</dbReference>
<evidence type="ECO:0000313" key="10">
    <source>
        <dbReference type="EMBL" id="PNZ67967.1"/>
    </source>
</evidence>
<evidence type="ECO:0000256" key="4">
    <source>
        <dbReference type="ARBA" id="ARBA00022475"/>
    </source>
</evidence>
<keyword evidence="6" id="KW-0067">ATP-binding</keyword>
<evidence type="ECO:0000313" key="11">
    <source>
        <dbReference type="Proteomes" id="UP000242470"/>
    </source>
</evidence>
<dbReference type="FunFam" id="3.40.50.300:FF:000224">
    <property type="entry name" value="Energy-coupling factor transporter ATP-binding protein EcfA"/>
    <property type="match status" value="1"/>
</dbReference>
<dbReference type="SUPFAM" id="SSF52540">
    <property type="entry name" value="P-loop containing nucleoside triphosphate hydrolases"/>
    <property type="match status" value="1"/>
</dbReference>
<keyword evidence="8" id="KW-0472">Membrane</keyword>
<name>A0AAP8PP75_9STAP</name>
<dbReference type="PANTHER" id="PTHR43553:SF24">
    <property type="entry name" value="ENERGY-COUPLING FACTOR TRANSPORTER ATP-BINDING PROTEIN ECFA1"/>
    <property type="match status" value="1"/>
</dbReference>
<dbReference type="SMART" id="SM00382">
    <property type="entry name" value="AAA"/>
    <property type="match status" value="1"/>
</dbReference>
<gene>
    <name evidence="10" type="ORF">CD158_04165</name>
</gene>
<dbReference type="PANTHER" id="PTHR43553">
    <property type="entry name" value="HEAVY METAL TRANSPORTER"/>
    <property type="match status" value="1"/>
</dbReference>
<dbReference type="GO" id="GO:0042626">
    <property type="term" value="F:ATPase-coupled transmembrane transporter activity"/>
    <property type="evidence" value="ECO:0007669"/>
    <property type="project" value="TreeGrafter"/>
</dbReference>
<dbReference type="InterPro" id="IPR050095">
    <property type="entry name" value="ECF_ABC_transporter_ATP-bd"/>
</dbReference>
<reference evidence="10 11" key="1">
    <citation type="submission" date="2017-08" db="EMBL/GenBank/DDBJ databases">
        <title>Draft genome sequences of 64 type strains of genus Staph aureus.</title>
        <authorList>
            <person name="Cole K."/>
            <person name="Golubchik T."/>
            <person name="Russell J."/>
            <person name="Foster D."/>
            <person name="Llewelyn M."/>
            <person name="Wilson D."/>
            <person name="Crook D."/>
            <person name="Paul J."/>
        </authorList>
    </citation>
    <scope>NUCLEOTIDE SEQUENCE [LARGE SCALE GENOMIC DNA]</scope>
    <source>
        <strain evidence="10 11">NCTC 12101</strain>
    </source>
</reference>
<keyword evidence="3" id="KW-0813">Transport</keyword>
<comment type="caution">
    <text evidence="10">The sequence shown here is derived from an EMBL/GenBank/DDBJ whole genome shotgun (WGS) entry which is preliminary data.</text>
</comment>
<evidence type="ECO:0000256" key="8">
    <source>
        <dbReference type="ARBA" id="ARBA00023136"/>
    </source>
</evidence>
<dbReference type="Gene3D" id="3.40.50.300">
    <property type="entry name" value="P-loop containing nucleotide triphosphate hydrolases"/>
    <property type="match status" value="1"/>
</dbReference>
<dbReference type="PROSITE" id="PS50893">
    <property type="entry name" value="ABC_TRANSPORTER_2"/>
    <property type="match status" value="1"/>
</dbReference>